<feature type="domain" description="Integrase catalytic" evidence="2">
    <location>
        <begin position="40"/>
        <end position="215"/>
    </location>
</feature>
<keyword evidence="3" id="KW-1185">Reference proteome</keyword>
<dbReference type="InterPro" id="IPR052160">
    <property type="entry name" value="Gypsy_RT_Integrase-like"/>
</dbReference>
<dbReference type="InterPro" id="IPR012337">
    <property type="entry name" value="RNaseH-like_sf"/>
</dbReference>
<dbReference type="GeneID" id="107949968"/>
<evidence type="ECO:0000259" key="2">
    <source>
        <dbReference type="PROSITE" id="PS50994"/>
    </source>
</evidence>
<dbReference type="PaxDb" id="3635-A0A1U8NMI0"/>
<reference evidence="3" key="1">
    <citation type="journal article" date="2020" name="Nat. Genet.">
        <title>Genomic diversifications of five Gossypium allopolyploid species and their impact on cotton improvement.</title>
        <authorList>
            <person name="Chen Z.J."/>
            <person name="Sreedasyam A."/>
            <person name="Ando A."/>
            <person name="Song Q."/>
            <person name="De Santiago L.M."/>
            <person name="Hulse-Kemp A.M."/>
            <person name="Ding M."/>
            <person name="Ye W."/>
            <person name="Kirkbride R.C."/>
            <person name="Jenkins J."/>
            <person name="Plott C."/>
            <person name="Lovell J."/>
            <person name="Lin Y.M."/>
            <person name="Vaughn R."/>
            <person name="Liu B."/>
            <person name="Simpson S."/>
            <person name="Scheffler B.E."/>
            <person name="Wen L."/>
            <person name="Saski C.A."/>
            <person name="Grover C.E."/>
            <person name="Hu G."/>
            <person name="Conover J.L."/>
            <person name="Carlson J.W."/>
            <person name="Shu S."/>
            <person name="Boston L.B."/>
            <person name="Williams M."/>
            <person name="Peterson D.G."/>
            <person name="McGee K."/>
            <person name="Jones D.C."/>
            <person name="Wendel J.F."/>
            <person name="Stelly D.M."/>
            <person name="Grimwood J."/>
            <person name="Schmutz J."/>
        </authorList>
    </citation>
    <scope>NUCLEOTIDE SEQUENCE [LARGE SCALE GENOMIC DNA]</scope>
    <source>
        <strain evidence="3">cv. TM-1</strain>
    </source>
</reference>
<dbReference type="AlphaFoldDB" id="A0A1U8NMI0"/>
<dbReference type="GO" id="GO:0003676">
    <property type="term" value="F:nucleic acid binding"/>
    <property type="evidence" value="ECO:0007669"/>
    <property type="project" value="InterPro"/>
</dbReference>
<sequence length="250" mass="28164">MRPVAKVLQSRFYWSSLFKDTHEFYQSSNHCHRTGNLSGRHEMPLQNILVIKLFDVWGIDFIGPFLPSVGNLYILLVMDYVSNWVESVMLPTNDAKSVMKFLHKNIFTRFSTPRVIISDEGSHFDCKLVANALYRYGVKHKIAMTYHPPKNGQVEVFNKEIKKMLEKVVNPTRTIVTEEPAQTPVAKGESSNLGTPSAKGETIAKEPEKTTSLNLENHEVEEKDETTTTTPTTTKGKDPIPPTQPASTTA</sequence>
<organism evidence="3 4">
    <name type="scientific">Gossypium hirsutum</name>
    <name type="common">Upland cotton</name>
    <name type="synonym">Gossypium mexicanum</name>
    <dbReference type="NCBI Taxonomy" id="3635"/>
    <lineage>
        <taxon>Eukaryota</taxon>
        <taxon>Viridiplantae</taxon>
        <taxon>Streptophyta</taxon>
        <taxon>Embryophyta</taxon>
        <taxon>Tracheophyta</taxon>
        <taxon>Spermatophyta</taxon>
        <taxon>Magnoliopsida</taxon>
        <taxon>eudicotyledons</taxon>
        <taxon>Gunneridae</taxon>
        <taxon>Pentapetalae</taxon>
        <taxon>rosids</taxon>
        <taxon>malvids</taxon>
        <taxon>Malvales</taxon>
        <taxon>Malvaceae</taxon>
        <taxon>Malvoideae</taxon>
        <taxon>Gossypium</taxon>
    </lineage>
</organism>
<dbReference type="PROSITE" id="PS50994">
    <property type="entry name" value="INTEGRASE"/>
    <property type="match status" value="1"/>
</dbReference>
<evidence type="ECO:0000313" key="4">
    <source>
        <dbReference type="RefSeq" id="XP_016740212.1"/>
    </source>
</evidence>
<dbReference type="SUPFAM" id="SSF53098">
    <property type="entry name" value="Ribonuclease H-like"/>
    <property type="match status" value="1"/>
</dbReference>
<dbReference type="Pfam" id="PF00665">
    <property type="entry name" value="rve"/>
    <property type="match status" value="1"/>
</dbReference>
<proteinExistence type="predicted"/>
<name>A0A1U8NMI0_GOSHI</name>
<feature type="region of interest" description="Disordered" evidence="1">
    <location>
        <begin position="175"/>
        <end position="250"/>
    </location>
</feature>
<gene>
    <name evidence="4" type="primary">LOC107949968</name>
</gene>
<evidence type="ECO:0000313" key="3">
    <source>
        <dbReference type="Proteomes" id="UP000818029"/>
    </source>
</evidence>
<dbReference type="InterPro" id="IPR036397">
    <property type="entry name" value="RNaseH_sf"/>
</dbReference>
<dbReference type="Gene3D" id="3.30.420.10">
    <property type="entry name" value="Ribonuclease H-like superfamily/Ribonuclease H"/>
    <property type="match status" value="1"/>
</dbReference>
<dbReference type="KEGG" id="ghi:107949968"/>
<reference evidence="4" key="2">
    <citation type="submission" date="2025-08" db="UniProtKB">
        <authorList>
            <consortium name="RefSeq"/>
        </authorList>
    </citation>
    <scope>IDENTIFICATION</scope>
</reference>
<dbReference type="InterPro" id="IPR001584">
    <property type="entry name" value="Integrase_cat-core"/>
</dbReference>
<evidence type="ECO:0000256" key="1">
    <source>
        <dbReference type="SAM" id="MobiDB-lite"/>
    </source>
</evidence>
<dbReference type="OrthoDB" id="998552at2759"/>
<protein>
    <submittedName>
        <fullName evidence="4">Uncharacterized protein K02A2.6-like</fullName>
    </submittedName>
</protein>
<dbReference type="PANTHER" id="PTHR47266">
    <property type="entry name" value="ENDONUCLEASE-RELATED"/>
    <property type="match status" value="1"/>
</dbReference>
<dbReference type="RefSeq" id="XP_016740212.1">
    <property type="nucleotide sequence ID" value="XM_016884723.1"/>
</dbReference>
<dbReference type="GO" id="GO:0015074">
    <property type="term" value="P:DNA integration"/>
    <property type="evidence" value="ECO:0007669"/>
    <property type="project" value="InterPro"/>
</dbReference>
<dbReference type="Proteomes" id="UP000818029">
    <property type="component" value="Chromosome D03"/>
</dbReference>
<accession>A0A1U8NMI0</accession>